<proteinExistence type="predicted"/>
<gene>
    <name evidence="4" type="ORF">ATL51_1439</name>
    <name evidence="3" type="ORF">HDA37_004973</name>
</gene>
<dbReference type="Proteomes" id="UP000232453">
    <property type="component" value="Unassembled WGS sequence"/>
</dbReference>
<organism evidence="3 6">
    <name type="scientific">Pseudonocardia alni</name>
    <name type="common">Amycolata alni</name>
    <dbReference type="NCBI Taxonomy" id="33907"/>
    <lineage>
        <taxon>Bacteria</taxon>
        <taxon>Bacillati</taxon>
        <taxon>Actinomycetota</taxon>
        <taxon>Actinomycetes</taxon>
        <taxon>Pseudonocardiales</taxon>
        <taxon>Pseudonocardiaceae</taxon>
        <taxon>Pseudonocardia</taxon>
    </lineage>
</organism>
<keyword evidence="2" id="KW-0812">Transmembrane</keyword>
<dbReference type="EMBL" id="PHUJ01000003">
    <property type="protein sequence ID" value="PKB29793.1"/>
    <property type="molecule type" value="Genomic_DNA"/>
</dbReference>
<keyword evidence="6" id="KW-1185">Reference proteome</keyword>
<protein>
    <submittedName>
        <fullName evidence="3">Amino acid dehydrogenase</fullName>
    </submittedName>
</protein>
<keyword evidence="2" id="KW-0472">Membrane</keyword>
<dbReference type="EMBL" id="JACCCZ010000001">
    <property type="protein sequence ID" value="NYG04688.1"/>
    <property type="molecule type" value="Genomic_DNA"/>
</dbReference>
<dbReference type="AlphaFoldDB" id="A0A852W6G9"/>
<accession>A0AA44UMF7</accession>
<dbReference type="Proteomes" id="UP000549695">
    <property type="component" value="Unassembled WGS sequence"/>
</dbReference>
<evidence type="ECO:0000313" key="3">
    <source>
        <dbReference type="EMBL" id="NYG04688.1"/>
    </source>
</evidence>
<feature type="region of interest" description="Disordered" evidence="1">
    <location>
        <begin position="1"/>
        <end position="26"/>
    </location>
</feature>
<evidence type="ECO:0000313" key="5">
    <source>
        <dbReference type="Proteomes" id="UP000232453"/>
    </source>
</evidence>
<dbReference type="GeneID" id="98054636"/>
<evidence type="ECO:0000313" key="4">
    <source>
        <dbReference type="EMBL" id="PKB29793.1"/>
    </source>
</evidence>
<feature type="transmembrane region" description="Helical" evidence="2">
    <location>
        <begin position="83"/>
        <end position="101"/>
    </location>
</feature>
<sequence>MGRHDAGAGRAGEVPEDTAEEVDLSDVSAAQLRDRLSARSDGRDDQVVDAARELRASLDRLGAGLAARRAALVGRAGEIARAAVPYVGGAVATGVGAVLVARRARRPRRSRYPGAV</sequence>
<evidence type="ECO:0000313" key="6">
    <source>
        <dbReference type="Proteomes" id="UP000549695"/>
    </source>
</evidence>
<keyword evidence="2" id="KW-1133">Transmembrane helix</keyword>
<feature type="compositionally biased region" description="Acidic residues" evidence="1">
    <location>
        <begin position="14"/>
        <end position="24"/>
    </location>
</feature>
<comment type="caution">
    <text evidence="3">The sequence shown here is derived from an EMBL/GenBank/DDBJ whole genome shotgun (WGS) entry which is preliminary data.</text>
</comment>
<reference evidence="3 6" key="1">
    <citation type="submission" date="2020-07" db="EMBL/GenBank/DDBJ databases">
        <title>Sequencing the genomes of 1000 actinobacteria strains.</title>
        <authorList>
            <person name="Klenk H.-P."/>
        </authorList>
    </citation>
    <scope>NUCLEOTIDE SEQUENCE [LARGE SCALE GENOMIC DNA]</scope>
    <source>
        <strain evidence="4 5">DSM 44104</strain>
        <strain evidence="3 6">DSM 44749</strain>
    </source>
</reference>
<dbReference type="RefSeq" id="WP_073574198.1">
    <property type="nucleotide sequence ID" value="NZ_BAAAJZ010000007.1"/>
</dbReference>
<name>A0A852W6G9_PSEA5</name>
<accession>A0A852W6G9</accession>
<evidence type="ECO:0000256" key="2">
    <source>
        <dbReference type="SAM" id="Phobius"/>
    </source>
</evidence>
<evidence type="ECO:0000256" key="1">
    <source>
        <dbReference type="SAM" id="MobiDB-lite"/>
    </source>
</evidence>